<evidence type="ECO:0000313" key="1">
    <source>
        <dbReference type="EMBL" id="EOD06641.1"/>
    </source>
</evidence>
<proteinExistence type="predicted"/>
<organism evidence="2">
    <name type="scientific">Emiliania huxleyi</name>
    <name type="common">Coccolithophore</name>
    <name type="synonym">Pontosphaera huxleyi</name>
    <dbReference type="NCBI Taxonomy" id="2903"/>
    <lineage>
        <taxon>Eukaryota</taxon>
        <taxon>Haptista</taxon>
        <taxon>Haptophyta</taxon>
        <taxon>Prymnesiophyceae</taxon>
        <taxon>Isochrysidales</taxon>
        <taxon>Noelaerhabdaceae</taxon>
        <taxon>Emiliania</taxon>
    </lineage>
</organism>
<protein>
    <submittedName>
        <fullName evidence="2">Uncharacterized protein</fullName>
    </submittedName>
</protein>
<dbReference type="RefSeq" id="XP_005770448.1">
    <property type="nucleotide sequence ID" value="XM_005770391.1"/>
</dbReference>
<dbReference type="EMBL" id="KB869606">
    <property type="protein sequence ID" value="EOD06641.1"/>
    <property type="molecule type" value="Genomic_DNA"/>
</dbReference>
<feature type="non-terminal residue" evidence="2">
    <location>
        <position position="178"/>
    </location>
</feature>
<dbReference type="KEGG" id="ehx:EMIHUDRAFT_372235"/>
<reference evidence="2" key="1">
    <citation type="submission" date="2012-07" db="EMBL/GenBank/DDBJ databases">
        <title>Genome variability drives Emilianias global distribution.</title>
        <authorList>
            <consortium name="DOE Joint Genome Institute"/>
            <person name="Read B."/>
            <person name="Kegel J."/>
            <person name="Klute M."/>
            <person name="Kuo A."/>
            <person name="Lefebvre S.C."/>
            <person name="Maumus F."/>
            <person name="Mayer C."/>
            <person name="Miller J."/>
            <person name="Allen A."/>
            <person name="Bidle K."/>
            <person name="Borodovsky M."/>
            <person name="Bowler C."/>
            <person name="Brownlee C."/>
            <person name="Claverie J.-M."/>
            <person name="Cock M."/>
            <person name="De Vargas C."/>
            <person name="Elias M."/>
            <person name="Frickenhaus S."/>
            <person name="Gladyshev V.N."/>
            <person name="Gonzalez K."/>
            <person name="Guda C."/>
            <person name="Hadaegh A."/>
            <person name="Herman E."/>
            <person name="Iglesias-Rodriguez D."/>
            <person name="Jones B."/>
            <person name="Lawson T."/>
            <person name="Leese F."/>
            <person name="Lin Y.-C."/>
            <person name="Lindquist E."/>
            <person name="Lobanov A."/>
            <person name="Lucas S."/>
            <person name="Malik S.-H.B."/>
            <person name="Marsh M.E."/>
            <person name="Mock T."/>
            <person name="Monier A."/>
            <person name="Moreau H."/>
            <person name="Mueller-Roeber B."/>
            <person name="Napier J."/>
            <person name="Ogata H."/>
            <person name="Parker M."/>
            <person name="Probert I."/>
            <person name="Quesneville H."/>
            <person name="Raines C."/>
            <person name="Rensing S."/>
            <person name="Riano-Pachon D.M."/>
            <person name="Richier S."/>
            <person name="Rokitta S."/>
            <person name="Salamov A."/>
            <person name="Sarno A.F."/>
            <person name="Schmutz J."/>
            <person name="Schroeder D."/>
            <person name="Shiraiwa Y."/>
            <person name="Soanes D.M."/>
            <person name="Valentin K."/>
            <person name="Van Der Giezen M."/>
            <person name="Van Der Peer Y."/>
            <person name="Vardi A."/>
            <person name="Verret F."/>
            <person name="Von Dassow P."/>
            <person name="Wheeler G."/>
            <person name="Williams B."/>
            <person name="Wilson W."/>
            <person name="Wolfe G."/>
            <person name="Wurch L.L."/>
            <person name="Young J."/>
            <person name="Dacks J.B."/>
            <person name="Delwiche C.F."/>
            <person name="Dyhrman S."/>
            <person name="Glockner G."/>
            <person name="John U."/>
            <person name="Richards T."/>
            <person name="Worden A.Z."/>
            <person name="Zhang X."/>
            <person name="Grigoriev I.V."/>
        </authorList>
    </citation>
    <scope>NUCLEOTIDE SEQUENCE</scope>
    <source>
        <strain evidence="2">CCMP1516</strain>
    </source>
</reference>
<dbReference type="AlphaFoldDB" id="R1EAW5"/>
<dbReference type="EMBL" id="KB866472">
    <property type="protein sequence ID" value="EOD18019.1"/>
    <property type="molecule type" value="Genomic_DNA"/>
</dbReference>
<dbReference type="RefSeq" id="XP_005759070.1">
    <property type="nucleotide sequence ID" value="XM_005759013.1"/>
</dbReference>
<dbReference type="GeneID" id="17252789"/>
<dbReference type="HOGENOM" id="CLU_1521742_0_0_1"/>
<dbReference type="KEGG" id="ehx:EMIHUDRAFT_349803"/>
<name>R1EAW5_EMIHU</name>
<gene>
    <name evidence="2" type="ORF">EMIHUDRAFT_349803</name>
    <name evidence="1" type="ORF">EMIHUDRAFT_372235</name>
</gene>
<accession>R1EAW5</accession>
<sequence length="178" mass="17980">MPPPAHSVSAASSPRRAACLVWTRSQLLVWDATRGEAAAVLTEMPRNLTDEAAGAKPGSSCEEGRALALDALCTQRPPSESWFRSGRETTSGEPAHAFPAAALLTSTAATTTASASSAATATASAVSSTSIAVGRLTRVIGTVVTAGSSTRRRTAAVAAAMAAKAATAKGIICRAKTR</sequence>
<dbReference type="GeneID" id="19046020"/>
<evidence type="ECO:0000313" key="2">
    <source>
        <dbReference type="EMBL" id="EOD18019.1"/>
    </source>
</evidence>